<dbReference type="Pfam" id="PF12686">
    <property type="entry name" value="DUF3800"/>
    <property type="match status" value="1"/>
</dbReference>
<proteinExistence type="predicted"/>
<comment type="caution">
    <text evidence="1">The sequence shown here is derived from an EMBL/GenBank/DDBJ whole genome shotgun (WGS) entry which is preliminary data.</text>
</comment>
<evidence type="ECO:0000313" key="2">
    <source>
        <dbReference type="Proteomes" id="UP000037755"/>
    </source>
</evidence>
<dbReference type="STRING" id="1202724.AM493_06850"/>
<name>A0A0M9VHP3_9FLAO</name>
<keyword evidence="2" id="KW-1185">Reference proteome</keyword>
<protein>
    <submittedName>
        <fullName evidence="1">Uncharacterized protein</fullName>
    </submittedName>
</protein>
<dbReference type="PATRIC" id="fig|1202724.3.peg.1425"/>
<accession>A0A0M9VHP3</accession>
<dbReference type="Proteomes" id="UP000037755">
    <property type="component" value="Unassembled WGS sequence"/>
</dbReference>
<dbReference type="AlphaFoldDB" id="A0A0M9VHP3"/>
<dbReference type="EMBL" id="LIYD01000005">
    <property type="protein sequence ID" value="KOS05786.1"/>
    <property type="molecule type" value="Genomic_DNA"/>
</dbReference>
<evidence type="ECO:0000313" key="1">
    <source>
        <dbReference type="EMBL" id="KOS05786.1"/>
    </source>
</evidence>
<sequence length="380" mass="44358">MIDFEIAEIEAANQFARLLNPRVDFTTPYTFYYDETNNIKTFYVRENDFNYTFTANFVLGGLLHQGAVPDVQPLIDSFRLQKTAKEVKFKHIAFGDFLDCLKSQKLNLFFRFLKDSDLYVHYSSLNILYWSVVDIVDSAIMNSDAAMQLGHGFDNRLKNDLYKLCRLEIDAVIQLFYGFEYPNVKPENIGNFIEALSNLFEPYLTIPEFHFGLESLRQILKESKKKGELAFVMNEKDFVLLGDLTHFYLRPIYTFKKSTHIFDNEDSIREALKEYRMLDKGVEFKNYSFVDSQDSQLTQLSDIFIGFMGKYTNYRNTHTMEEIKVDIDSFSALQLENMKLFIDIINKSDQKNPAFLHATDSYEEVMKFGELCEIIAGKQP</sequence>
<dbReference type="OrthoDB" id="7541663at2"/>
<reference evidence="1 2" key="1">
    <citation type="submission" date="2015-08" db="EMBL/GenBank/DDBJ databases">
        <title>Whole genome sequence of Flavobacterium akiainvivens IK-1T, from decaying Wikstroemia oahuensis, an endemic Hawaiian shrub.</title>
        <authorList>
            <person name="Wan X."/>
            <person name="Hou S."/>
            <person name="Saito J."/>
            <person name="Donachie S."/>
        </authorList>
    </citation>
    <scope>NUCLEOTIDE SEQUENCE [LARGE SCALE GENOMIC DNA]</scope>
    <source>
        <strain evidence="1 2">IK-1</strain>
    </source>
</reference>
<gene>
    <name evidence="1" type="ORF">AM493_06850</name>
</gene>
<organism evidence="1 2">
    <name type="scientific">Flavobacterium akiainvivens</name>
    <dbReference type="NCBI Taxonomy" id="1202724"/>
    <lineage>
        <taxon>Bacteria</taxon>
        <taxon>Pseudomonadati</taxon>
        <taxon>Bacteroidota</taxon>
        <taxon>Flavobacteriia</taxon>
        <taxon>Flavobacteriales</taxon>
        <taxon>Flavobacteriaceae</taxon>
        <taxon>Flavobacterium</taxon>
    </lineage>
</organism>
<dbReference type="RefSeq" id="WP_054407003.1">
    <property type="nucleotide sequence ID" value="NZ_FOYA01000008.1"/>
</dbReference>
<dbReference type="InterPro" id="IPR024524">
    <property type="entry name" value="DUF3800"/>
</dbReference>